<dbReference type="AlphaFoldDB" id="A0A5C5RT03"/>
<feature type="compositionally biased region" description="Polar residues" evidence="1">
    <location>
        <begin position="1"/>
        <end position="11"/>
    </location>
</feature>
<evidence type="ECO:0000256" key="1">
    <source>
        <dbReference type="SAM" id="MobiDB-lite"/>
    </source>
</evidence>
<feature type="region of interest" description="Disordered" evidence="1">
    <location>
        <begin position="1"/>
        <end position="24"/>
    </location>
</feature>
<accession>A0A5C5RT03</accession>
<evidence type="ECO:0000313" key="2">
    <source>
        <dbReference type="EMBL" id="TWS25371.1"/>
    </source>
</evidence>
<evidence type="ECO:0000313" key="3">
    <source>
        <dbReference type="Proteomes" id="UP000319792"/>
    </source>
</evidence>
<sequence length="231" mass="24629">MTAPSPASSAQPGWRGTDPDGGTWVLTPRKDSLPWIEVLVSNGRAHYRSQEEAEAAGLVPLVAADGRAAEGSFVRCDKEGPNGQCDQNARVTHVCSRKGHPIDSVETGAGERFTPGIDTAPAPLDPGNPEHLRQVADVLGRLTPRSLGVTMTLLDGVLRGVRALADRIEREAAEKVQEAEDRKLATEKARAKNPAEWETLPESDQNTIVDMVLTGIRAADERAGRAEGSAS</sequence>
<proteinExistence type="predicted"/>
<feature type="region of interest" description="Disordered" evidence="1">
    <location>
        <begin position="179"/>
        <end position="198"/>
    </location>
</feature>
<gene>
    <name evidence="2" type="ORF">FK268_09275</name>
</gene>
<protein>
    <submittedName>
        <fullName evidence="2">Uncharacterized protein</fullName>
    </submittedName>
</protein>
<reference evidence="2 3" key="2">
    <citation type="submission" date="2019-08" db="EMBL/GenBank/DDBJ databases">
        <title>Tsukamurella conjunctivitidis sp. nov., Tsukamurella assacharolytica sp. nov. and Tsukamurella sputae sp. nov. isolated from patients with conjunctivitis, bacteraemia (lymphoma) and respiratory infection (sputum) in Hong Kong.</title>
        <authorList>
            <person name="Fok K.M.N."/>
            <person name="Fong J.Y.H."/>
        </authorList>
    </citation>
    <scope>NUCLEOTIDE SEQUENCE [LARGE SCALE GENOMIC DNA]</scope>
    <source>
        <strain evidence="2 3">HKU70</strain>
    </source>
</reference>
<dbReference type="RefSeq" id="WP_146433304.1">
    <property type="nucleotide sequence ID" value="NZ_VIGV01000002.1"/>
</dbReference>
<name>A0A5C5RT03_9ACTN</name>
<dbReference type="OrthoDB" id="4774276at2"/>
<dbReference type="EMBL" id="VIGV01000002">
    <property type="protein sequence ID" value="TWS25371.1"/>
    <property type="molecule type" value="Genomic_DNA"/>
</dbReference>
<feature type="compositionally biased region" description="Basic and acidic residues" evidence="1">
    <location>
        <begin position="179"/>
        <end position="195"/>
    </location>
</feature>
<reference evidence="2 3" key="1">
    <citation type="submission" date="2019-06" db="EMBL/GenBank/DDBJ databases">
        <authorList>
            <person name="Teng J.L.L."/>
            <person name="Lee H.H."/>
            <person name="Lau S.K.P."/>
            <person name="Woo P.C.Y."/>
        </authorList>
    </citation>
    <scope>NUCLEOTIDE SEQUENCE [LARGE SCALE GENOMIC DNA]</scope>
    <source>
        <strain evidence="2 3">HKU70</strain>
    </source>
</reference>
<organism evidence="2 3">
    <name type="scientific">Tsukamurella sputi</name>
    <dbReference type="NCBI Taxonomy" id="2591848"/>
    <lineage>
        <taxon>Bacteria</taxon>
        <taxon>Bacillati</taxon>
        <taxon>Actinomycetota</taxon>
        <taxon>Actinomycetes</taxon>
        <taxon>Mycobacteriales</taxon>
        <taxon>Tsukamurellaceae</taxon>
        <taxon>Tsukamurella</taxon>
    </lineage>
</organism>
<comment type="caution">
    <text evidence="2">The sequence shown here is derived from an EMBL/GenBank/DDBJ whole genome shotgun (WGS) entry which is preliminary data.</text>
</comment>
<dbReference type="Proteomes" id="UP000319792">
    <property type="component" value="Unassembled WGS sequence"/>
</dbReference>
<keyword evidence="3" id="KW-1185">Reference proteome</keyword>